<organism evidence="2">
    <name type="scientific">Tanacetum cinerariifolium</name>
    <name type="common">Dalmatian daisy</name>
    <name type="synonym">Chrysanthemum cinerariifolium</name>
    <dbReference type="NCBI Taxonomy" id="118510"/>
    <lineage>
        <taxon>Eukaryota</taxon>
        <taxon>Viridiplantae</taxon>
        <taxon>Streptophyta</taxon>
        <taxon>Embryophyta</taxon>
        <taxon>Tracheophyta</taxon>
        <taxon>Spermatophyta</taxon>
        <taxon>Magnoliopsida</taxon>
        <taxon>eudicotyledons</taxon>
        <taxon>Gunneridae</taxon>
        <taxon>Pentapetalae</taxon>
        <taxon>asterids</taxon>
        <taxon>campanulids</taxon>
        <taxon>Asterales</taxon>
        <taxon>Asteraceae</taxon>
        <taxon>Asteroideae</taxon>
        <taxon>Anthemideae</taxon>
        <taxon>Anthemidinae</taxon>
        <taxon>Tanacetum</taxon>
    </lineage>
</organism>
<gene>
    <name evidence="2" type="ORF">Tci_540815</name>
</gene>
<reference evidence="2" key="1">
    <citation type="journal article" date="2019" name="Sci. Rep.">
        <title>Draft genome of Tanacetum cinerariifolium, the natural source of mosquito coil.</title>
        <authorList>
            <person name="Yamashiro T."/>
            <person name="Shiraishi A."/>
            <person name="Satake H."/>
            <person name="Nakayama K."/>
        </authorList>
    </citation>
    <scope>NUCLEOTIDE SEQUENCE</scope>
</reference>
<dbReference type="EMBL" id="BKCJ010310287">
    <property type="protein sequence ID" value="GEZ68842.1"/>
    <property type="molecule type" value="Genomic_DNA"/>
</dbReference>
<evidence type="ECO:0000256" key="1">
    <source>
        <dbReference type="SAM" id="MobiDB-lite"/>
    </source>
</evidence>
<feature type="compositionally biased region" description="Basic and acidic residues" evidence="1">
    <location>
        <begin position="34"/>
        <end position="55"/>
    </location>
</feature>
<name>A0A699IPP2_TANCI</name>
<evidence type="ECO:0000313" key="2">
    <source>
        <dbReference type="EMBL" id="GEZ68842.1"/>
    </source>
</evidence>
<accession>A0A699IPP2</accession>
<feature type="region of interest" description="Disordered" evidence="1">
    <location>
        <begin position="1"/>
        <end position="64"/>
    </location>
</feature>
<dbReference type="AlphaFoldDB" id="A0A699IPP2"/>
<comment type="caution">
    <text evidence="2">The sequence shown here is derived from an EMBL/GenBank/DDBJ whole genome shotgun (WGS) entry which is preliminary data.</text>
</comment>
<sequence length="225" mass="23937">MLAVARGHSGGGDPSRLPPRSIGTGCRGVRGRKATREVRGGSRDGGSKGTGKETKNPGLKKVTNEYGPLKIRGVPYVLPFLTQNQGGCKGGGLGMAHVTIGLALITLPESLKMLKTGKRVRSSAGRDPAHWLSSKISRWRASRPVSTRPSYRPSSTLTLMAANLRMMRLGFNMLLRSSYHLVAGDMSSRKVAHVVGDTMPIVDSVNYGNTFSGDLSPGILVGKIN</sequence>
<protein>
    <submittedName>
        <fullName evidence="2">Uncharacterized protein</fullName>
    </submittedName>
</protein>
<feature type="non-terminal residue" evidence="2">
    <location>
        <position position="1"/>
    </location>
</feature>
<proteinExistence type="predicted"/>